<dbReference type="GO" id="GO:0005178">
    <property type="term" value="F:integrin binding"/>
    <property type="evidence" value="ECO:0007669"/>
    <property type="project" value="TreeGrafter"/>
</dbReference>
<dbReference type="InterPro" id="IPR028994">
    <property type="entry name" value="Integrin_alpha_N"/>
</dbReference>
<dbReference type="PANTHER" id="PTHR23220">
    <property type="entry name" value="INTEGRIN ALPHA"/>
    <property type="match status" value="1"/>
</dbReference>
<dbReference type="GO" id="GO:0008305">
    <property type="term" value="C:integrin complex"/>
    <property type="evidence" value="ECO:0007669"/>
    <property type="project" value="InterPro"/>
</dbReference>
<evidence type="ECO:0008006" key="4">
    <source>
        <dbReference type="Google" id="ProtNLM"/>
    </source>
</evidence>
<dbReference type="RefSeq" id="WP_115592779.1">
    <property type="nucleotide sequence ID" value="NZ_QRHA01000004.1"/>
</dbReference>
<gene>
    <name evidence="2" type="ORF">DXV75_07540</name>
</gene>
<dbReference type="EMBL" id="QRHA01000004">
    <property type="protein sequence ID" value="RDV26827.1"/>
    <property type="molecule type" value="Genomic_DNA"/>
</dbReference>
<dbReference type="AlphaFoldDB" id="A0A3D8M9X9"/>
<dbReference type="GO" id="GO:0007229">
    <property type="term" value="P:integrin-mediated signaling pathway"/>
    <property type="evidence" value="ECO:0007669"/>
    <property type="project" value="TreeGrafter"/>
</dbReference>
<name>A0A3D8M9X9_9ALTE</name>
<protein>
    <recommendedName>
        <fullName evidence="4">VCBS repeat-containing protein</fullName>
    </recommendedName>
</protein>
<dbReference type="Gene3D" id="2.130.10.130">
    <property type="entry name" value="Integrin alpha, N-terminal"/>
    <property type="match status" value="3"/>
</dbReference>
<dbReference type="PANTHER" id="PTHR23220:SF122">
    <property type="entry name" value="INTEGRIN ALPHA-PS1"/>
    <property type="match status" value="1"/>
</dbReference>
<dbReference type="GO" id="GO:0009897">
    <property type="term" value="C:external side of plasma membrane"/>
    <property type="evidence" value="ECO:0007669"/>
    <property type="project" value="TreeGrafter"/>
</dbReference>
<proteinExistence type="predicted"/>
<dbReference type="SMART" id="SM00191">
    <property type="entry name" value="Int_alpha"/>
    <property type="match status" value="6"/>
</dbReference>
<dbReference type="InterPro" id="IPR013519">
    <property type="entry name" value="Int_alpha_beta-p"/>
</dbReference>
<dbReference type="PRINTS" id="PR01185">
    <property type="entry name" value="INTEGRINA"/>
</dbReference>
<dbReference type="Proteomes" id="UP000256561">
    <property type="component" value="Unassembled WGS sequence"/>
</dbReference>
<sequence length="561" mass="60792">MKLSSIWTKGLIIVWVPIFGINPLFSAAQVLDFEDVYVPSLPNGYAYIYSYQGFEWSGDSGRYSWVVSSENGDWFSGDQAHSGENFVWNNGGRDLSLRLMPSPLAQRFDVSHLWMRSPGYTVHVRMNGYVDGTVIYTKSLYLNDTYQRVDLDFIGIDYWELTDNYYGVLIDDMSLNVSAFNPQAPLYTLENPRNDTRSINSFGYNAVADIGDINNDGVSDLLVGAFTQNAKYRYQQGIAFLFSGSDGSLIKTIHSPVRAHFGQFGYTVAGVGDLNGDSIPDYAVGAPGLGIVFVFSGATHNLLYQLESSTGRFGFSLARISDVNADGISDIVVGELGQIRNNGYGKAYVYSGASGALIHEIDDPEPVDDKFGFRVTEIGDVNRDSVPDFVVGAWNREFSSSAFVFSGKDGALLFAIDDPSPLHLGSFGTGLTGVGDVNGDHIPDLAIGDASDNDRDGSVFIFSGLNGALLYALSNPYQTAEGRFGQRVKSLRDLNGDSIMDLAVAAGNNKTYVISGLNGTLIAVLDGGETFTAIADINGDGWDELATTTINDKVLVYSGNF</sequence>
<reference evidence="3" key="1">
    <citation type="submission" date="2018-08" db="EMBL/GenBank/DDBJ databases">
        <authorList>
            <person name="Zhang J."/>
            <person name="Du Z.-J."/>
        </authorList>
    </citation>
    <scope>NUCLEOTIDE SEQUENCE [LARGE SCALE GENOMIC DNA]</scope>
    <source>
        <strain evidence="3">KCTC 52655</strain>
    </source>
</reference>
<organism evidence="2 3">
    <name type="scientific">Alteromonas aestuariivivens</name>
    <dbReference type="NCBI Taxonomy" id="1938339"/>
    <lineage>
        <taxon>Bacteria</taxon>
        <taxon>Pseudomonadati</taxon>
        <taxon>Pseudomonadota</taxon>
        <taxon>Gammaproteobacteria</taxon>
        <taxon>Alteromonadales</taxon>
        <taxon>Alteromonadaceae</taxon>
        <taxon>Alteromonas/Salinimonas group</taxon>
        <taxon>Alteromonas</taxon>
    </lineage>
</organism>
<dbReference type="GO" id="GO:0033627">
    <property type="term" value="P:cell adhesion mediated by integrin"/>
    <property type="evidence" value="ECO:0007669"/>
    <property type="project" value="TreeGrafter"/>
</dbReference>
<dbReference type="PROSITE" id="PS51470">
    <property type="entry name" value="FG_GAP"/>
    <property type="match status" value="2"/>
</dbReference>
<evidence type="ECO:0000313" key="2">
    <source>
        <dbReference type="EMBL" id="RDV26827.1"/>
    </source>
</evidence>
<dbReference type="OrthoDB" id="7054769at2"/>
<dbReference type="GO" id="GO:0007160">
    <property type="term" value="P:cell-matrix adhesion"/>
    <property type="evidence" value="ECO:0007669"/>
    <property type="project" value="TreeGrafter"/>
</dbReference>
<keyword evidence="1" id="KW-0325">Glycoprotein</keyword>
<keyword evidence="3" id="KW-1185">Reference proteome</keyword>
<dbReference type="GO" id="GO:0098609">
    <property type="term" value="P:cell-cell adhesion"/>
    <property type="evidence" value="ECO:0007669"/>
    <property type="project" value="TreeGrafter"/>
</dbReference>
<dbReference type="InterPro" id="IPR000413">
    <property type="entry name" value="Integrin_alpha"/>
</dbReference>
<dbReference type="SUPFAM" id="SSF69318">
    <property type="entry name" value="Integrin alpha N-terminal domain"/>
    <property type="match status" value="2"/>
</dbReference>
<accession>A0A3D8M9X9</accession>
<evidence type="ECO:0000256" key="1">
    <source>
        <dbReference type="ARBA" id="ARBA00023180"/>
    </source>
</evidence>
<comment type="caution">
    <text evidence="2">The sequence shown here is derived from an EMBL/GenBank/DDBJ whole genome shotgun (WGS) entry which is preliminary data.</text>
</comment>
<evidence type="ECO:0000313" key="3">
    <source>
        <dbReference type="Proteomes" id="UP000256561"/>
    </source>
</evidence>